<dbReference type="InterPro" id="IPR007969">
    <property type="entry name" value="DUF732"/>
</dbReference>
<gene>
    <name evidence="3" type="ORF">MPRM_41650</name>
</gene>
<dbReference type="AlphaFoldDB" id="A0A7I7Z0W8"/>
<feature type="transmembrane region" description="Helical" evidence="2">
    <location>
        <begin position="48"/>
        <end position="69"/>
    </location>
</feature>
<dbReference type="Pfam" id="PF05305">
    <property type="entry name" value="DUF732"/>
    <property type="match status" value="1"/>
</dbReference>
<protein>
    <submittedName>
        <fullName evidence="3">Uncharacterized protein</fullName>
    </submittedName>
</protein>
<evidence type="ECO:0000256" key="2">
    <source>
        <dbReference type="SAM" id="Phobius"/>
    </source>
</evidence>
<evidence type="ECO:0000313" key="4">
    <source>
        <dbReference type="Proteomes" id="UP000467105"/>
    </source>
</evidence>
<name>A0A7I7Z0W8_9MYCO</name>
<dbReference type="RefSeq" id="WP_232066672.1">
    <property type="nucleotide sequence ID" value="NZ_AP022614.1"/>
</dbReference>
<dbReference type="Proteomes" id="UP000467105">
    <property type="component" value="Chromosome"/>
</dbReference>
<evidence type="ECO:0000313" key="3">
    <source>
        <dbReference type="EMBL" id="BBZ46884.1"/>
    </source>
</evidence>
<sequence>MPEPVPAAHENSDETAAANLAWSRGDDAPAASAPAGERQSWRDTWRRAAALFAGGLALAGVIMVAFWLMSPGGPDDRGSSSSPSKGDAAASPSGTPAPTSAPSSIASTPDQDNAYVQKLNDQGISFANPDAAIYNGKLVCQDIDQGMTVPQIVAAFQGSNPSLGQHADTYVTISVHTYCPQHNDMVGTVP</sequence>
<feature type="compositionally biased region" description="Low complexity" evidence="1">
    <location>
        <begin position="79"/>
        <end position="109"/>
    </location>
</feature>
<organism evidence="3 4">
    <name type="scientific">Mycobacterium parmense</name>
    <dbReference type="NCBI Taxonomy" id="185642"/>
    <lineage>
        <taxon>Bacteria</taxon>
        <taxon>Bacillati</taxon>
        <taxon>Actinomycetota</taxon>
        <taxon>Actinomycetes</taxon>
        <taxon>Mycobacteriales</taxon>
        <taxon>Mycobacteriaceae</taxon>
        <taxon>Mycobacterium</taxon>
        <taxon>Mycobacterium simiae complex</taxon>
    </lineage>
</organism>
<evidence type="ECO:0000256" key="1">
    <source>
        <dbReference type="SAM" id="MobiDB-lite"/>
    </source>
</evidence>
<keyword evidence="2" id="KW-0472">Membrane</keyword>
<feature type="region of interest" description="Disordered" evidence="1">
    <location>
        <begin position="73"/>
        <end position="110"/>
    </location>
</feature>
<keyword evidence="4" id="KW-1185">Reference proteome</keyword>
<accession>A0A7I7Z0W8</accession>
<proteinExistence type="predicted"/>
<keyword evidence="2" id="KW-1133">Transmembrane helix</keyword>
<keyword evidence="2" id="KW-0812">Transmembrane</keyword>
<dbReference type="EMBL" id="AP022614">
    <property type="protein sequence ID" value="BBZ46884.1"/>
    <property type="molecule type" value="Genomic_DNA"/>
</dbReference>
<reference evidence="3 4" key="1">
    <citation type="journal article" date="2019" name="Emerg. Microbes Infect.">
        <title>Comprehensive subspecies identification of 175 nontuberculous mycobacteria species based on 7547 genomic profiles.</title>
        <authorList>
            <person name="Matsumoto Y."/>
            <person name="Kinjo T."/>
            <person name="Motooka D."/>
            <person name="Nabeya D."/>
            <person name="Jung N."/>
            <person name="Uechi K."/>
            <person name="Horii T."/>
            <person name="Iida T."/>
            <person name="Fujita J."/>
            <person name="Nakamura S."/>
        </authorList>
    </citation>
    <scope>NUCLEOTIDE SEQUENCE [LARGE SCALE GENOMIC DNA]</scope>
    <source>
        <strain evidence="3 4">JCM 14742</strain>
    </source>
</reference>